<dbReference type="Proteomes" id="UP000283269">
    <property type="component" value="Unassembled WGS sequence"/>
</dbReference>
<gene>
    <name evidence="1" type="ORF">CVT25_011756</name>
</gene>
<sequence length="113" mass="12981">MNAQYVPSFQSARKQKSTPAWRMRKNVVVLAITREIVQCGYKEAEQHEQRGLLLFKPSQAIRDSQKEVILPRAMLDISICTEHRIGQKTRLWIYDSKNARSGNASEIPTSLTH</sequence>
<dbReference type="InParanoid" id="A0A409WIE3"/>
<protein>
    <submittedName>
        <fullName evidence="1">Uncharacterized protein</fullName>
    </submittedName>
</protein>
<evidence type="ECO:0000313" key="1">
    <source>
        <dbReference type="EMBL" id="PPQ78298.1"/>
    </source>
</evidence>
<evidence type="ECO:0000313" key="2">
    <source>
        <dbReference type="Proteomes" id="UP000283269"/>
    </source>
</evidence>
<organism evidence="1 2">
    <name type="scientific">Psilocybe cyanescens</name>
    <dbReference type="NCBI Taxonomy" id="93625"/>
    <lineage>
        <taxon>Eukaryota</taxon>
        <taxon>Fungi</taxon>
        <taxon>Dikarya</taxon>
        <taxon>Basidiomycota</taxon>
        <taxon>Agaricomycotina</taxon>
        <taxon>Agaricomycetes</taxon>
        <taxon>Agaricomycetidae</taxon>
        <taxon>Agaricales</taxon>
        <taxon>Agaricineae</taxon>
        <taxon>Strophariaceae</taxon>
        <taxon>Psilocybe</taxon>
    </lineage>
</organism>
<accession>A0A409WIE3</accession>
<reference evidence="1 2" key="1">
    <citation type="journal article" date="2018" name="Evol. Lett.">
        <title>Horizontal gene cluster transfer increased hallucinogenic mushroom diversity.</title>
        <authorList>
            <person name="Reynolds H.T."/>
            <person name="Vijayakumar V."/>
            <person name="Gluck-Thaler E."/>
            <person name="Korotkin H.B."/>
            <person name="Matheny P.B."/>
            <person name="Slot J.C."/>
        </authorList>
    </citation>
    <scope>NUCLEOTIDE SEQUENCE [LARGE SCALE GENOMIC DNA]</scope>
    <source>
        <strain evidence="1 2">2631</strain>
    </source>
</reference>
<comment type="caution">
    <text evidence="1">The sequence shown here is derived from an EMBL/GenBank/DDBJ whole genome shotgun (WGS) entry which is preliminary data.</text>
</comment>
<dbReference type="EMBL" id="NHYD01003423">
    <property type="protein sequence ID" value="PPQ78298.1"/>
    <property type="molecule type" value="Genomic_DNA"/>
</dbReference>
<keyword evidence="2" id="KW-1185">Reference proteome</keyword>
<proteinExistence type="predicted"/>
<name>A0A409WIE3_PSICY</name>
<dbReference type="AlphaFoldDB" id="A0A409WIE3"/>